<name>A0ABV6QY73_9ACTN</name>
<evidence type="ECO:0000313" key="2">
    <source>
        <dbReference type="Proteomes" id="UP001589890"/>
    </source>
</evidence>
<dbReference type="EMBL" id="JBHLTC010000039">
    <property type="protein sequence ID" value="MFC0628537.1"/>
    <property type="molecule type" value="Genomic_DNA"/>
</dbReference>
<keyword evidence="2" id="KW-1185">Reference proteome</keyword>
<dbReference type="RefSeq" id="WP_380054987.1">
    <property type="nucleotide sequence ID" value="NZ_JBHLTC010000039.1"/>
</dbReference>
<proteinExistence type="predicted"/>
<gene>
    <name evidence="1" type="ORF">ACFFGN_30995</name>
</gene>
<dbReference type="Proteomes" id="UP001589890">
    <property type="component" value="Unassembled WGS sequence"/>
</dbReference>
<evidence type="ECO:0000313" key="1">
    <source>
        <dbReference type="EMBL" id="MFC0628537.1"/>
    </source>
</evidence>
<sequence>MNADDLQALGQALAFLALGGYTAWQSRRSKNEAKAAKEYAKPTGNGFAQTVKDSLARIESRSERTEKVLLDHIQAHADADIKRGA</sequence>
<comment type="caution">
    <text evidence="1">The sequence shown here is derived from an EMBL/GenBank/DDBJ whole genome shotgun (WGS) entry which is preliminary data.</text>
</comment>
<protein>
    <submittedName>
        <fullName evidence="1">Uncharacterized protein</fullName>
    </submittedName>
</protein>
<accession>A0ABV6QY73</accession>
<reference evidence="1 2" key="1">
    <citation type="submission" date="2024-09" db="EMBL/GenBank/DDBJ databases">
        <authorList>
            <person name="Sun Q."/>
            <person name="Mori K."/>
        </authorList>
    </citation>
    <scope>NUCLEOTIDE SEQUENCE [LARGE SCALE GENOMIC DNA]</scope>
    <source>
        <strain evidence="1 2">CGMCC 1.15906</strain>
    </source>
</reference>
<organism evidence="1 2">
    <name type="scientific">Kribbella deserti</name>
    <dbReference type="NCBI Taxonomy" id="1926257"/>
    <lineage>
        <taxon>Bacteria</taxon>
        <taxon>Bacillati</taxon>
        <taxon>Actinomycetota</taxon>
        <taxon>Actinomycetes</taxon>
        <taxon>Propionibacteriales</taxon>
        <taxon>Kribbellaceae</taxon>
        <taxon>Kribbella</taxon>
    </lineage>
</organism>